<reference evidence="4" key="1">
    <citation type="journal article" date="2019" name="Int. J. Syst. Evol. Microbiol.">
        <title>The Global Catalogue of Microorganisms (GCM) 10K type strain sequencing project: providing services to taxonomists for standard genome sequencing and annotation.</title>
        <authorList>
            <consortium name="The Broad Institute Genomics Platform"/>
            <consortium name="The Broad Institute Genome Sequencing Center for Infectious Disease"/>
            <person name="Wu L."/>
            <person name="Ma J."/>
        </authorList>
    </citation>
    <scope>NUCLEOTIDE SEQUENCE [LARGE SCALE GENOMIC DNA]</scope>
    <source>
        <strain evidence="4">NBRC 110107</strain>
    </source>
</reference>
<evidence type="ECO:0000313" key="4">
    <source>
        <dbReference type="Proteomes" id="UP001156921"/>
    </source>
</evidence>
<dbReference type="SUPFAM" id="SSF52540">
    <property type="entry name" value="P-loop containing nucleoside triphosphate hydrolases"/>
    <property type="match status" value="1"/>
</dbReference>
<dbReference type="InterPro" id="IPR017599">
    <property type="entry name" value="DNA_S_DndD"/>
</dbReference>
<proteinExistence type="predicted"/>
<dbReference type="EMBL" id="BSOY01000005">
    <property type="protein sequence ID" value="GLS00432.1"/>
    <property type="molecule type" value="Genomic_DNA"/>
</dbReference>
<dbReference type="NCBIfam" id="TIGR03185">
    <property type="entry name" value="DNA_S_dndD"/>
    <property type="match status" value="1"/>
</dbReference>
<feature type="coiled-coil region" evidence="1">
    <location>
        <begin position="185"/>
        <end position="225"/>
    </location>
</feature>
<dbReference type="PANTHER" id="PTHR32114:SF2">
    <property type="entry name" value="ABC TRANSPORTER ABCH.3"/>
    <property type="match status" value="1"/>
</dbReference>
<feature type="coiled-coil region" evidence="1">
    <location>
        <begin position="265"/>
        <end position="292"/>
    </location>
</feature>
<evidence type="ECO:0000256" key="1">
    <source>
        <dbReference type="SAM" id="Coils"/>
    </source>
</evidence>
<dbReference type="InterPro" id="IPR027417">
    <property type="entry name" value="P-loop_NTPase"/>
</dbReference>
<dbReference type="RefSeq" id="WP_284220652.1">
    <property type="nucleotide sequence ID" value="NZ_BSOY01000005.1"/>
</dbReference>
<evidence type="ECO:0000313" key="3">
    <source>
        <dbReference type="EMBL" id="GLS00432.1"/>
    </source>
</evidence>
<evidence type="ECO:0000259" key="2">
    <source>
        <dbReference type="Pfam" id="PF13476"/>
    </source>
</evidence>
<feature type="domain" description="Rad50/SbcC-type AAA" evidence="2">
    <location>
        <begin position="6"/>
        <end position="184"/>
    </location>
</feature>
<sequence>MILDELVLHDFGVYRGRQVFTLTPEAADRPVVLIGAQNGAGKTTFLEGLQLALYGRLSQAGLRGAGGYEAYLQGAIHRRASPQEGASLELNFRRTVAGCERRYGVRRSWTAHKSGVKEHFEVLVDGQFDRVLTQHWSEFGEEMLPPRIAPLFFFDGEKIEQFADLKRSAEIVGVAVKALLGLDIVERLELDLDVLERRKLAEQAKLDVRAELAAAEADVDAASERQRTHYEAVAGVRMRRDRCASSVAKSRADLRRQGGDLFSSRQTLADQKARLETELEAARKDMRSWAGDVAPLLLVQDLTQEVVGQARAEADTESMRIILHHLEGRDRSLLSWLQGAGGSVDMVAEAHAYLDADRASLAERSAGDAWIDLSPMARLGLETLVESGLAESLTERDRLLARLDGLEAQKDDLDRQLAAVPAPETIEPLVAALEQDEADLIECEAELLVAVRAHETAEREVAAARARYQSRLNQQVRLGLAQEDANRIVRHSAKARATLKAFKQEVVSHHVHRLERFILEALGELMRKSDLITDVRIDPKSFAIELRDGGWGVLSPDQLSAGERQLLAVALLWALAKASGQAAPTVIDTPLGRLDSQHRSRLVDRYFPFAGDQVILLSTDEEIDGPLYERLKPFLSRTFTIRYDAAAGGSVVEPGYAFANAAMEAA</sequence>
<dbReference type="PANTHER" id="PTHR32114">
    <property type="entry name" value="ABC TRANSPORTER ABCH.3"/>
    <property type="match status" value="1"/>
</dbReference>
<organism evidence="3 4">
    <name type="scientific">Brevundimonas denitrificans</name>
    <dbReference type="NCBI Taxonomy" id="1443434"/>
    <lineage>
        <taxon>Bacteria</taxon>
        <taxon>Pseudomonadati</taxon>
        <taxon>Pseudomonadota</taxon>
        <taxon>Alphaproteobacteria</taxon>
        <taxon>Caulobacterales</taxon>
        <taxon>Caulobacteraceae</taxon>
        <taxon>Brevundimonas</taxon>
    </lineage>
</organism>
<dbReference type="InterPro" id="IPR038729">
    <property type="entry name" value="Rad50/SbcC_AAA"/>
</dbReference>
<accession>A0ABQ6BG65</accession>
<keyword evidence="4" id="KW-1185">Reference proteome</keyword>
<dbReference type="Pfam" id="PF13476">
    <property type="entry name" value="AAA_23"/>
    <property type="match status" value="1"/>
</dbReference>
<name>A0ABQ6BG65_9CAUL</name>
<gene>
    <name evidence="3" type="ORF">GCM10007859_04380</name>
</gene>
<dbReference type="Proteomes" id="UP001156921">
    <property type="component" value="Unassembled WGS sequence"/>
</dbReference>
<keyword evidence="1" id="KW-0175">Coiled coil</keyword>
<protein>
    <recommendedName>
        <fullName evidence="2">Rad50/SbcC-type AAA domain-containing protein</fullName>
    </recommendedName>
</protein>
<comment type="caution">
    <text evidence="3">The sequence shown here is derived from an EMBL/GenBank/DDBJ whole genome shotgun (WGS) entry which is preliminary data.</text>
</comment>
<dbReference type="Gene3D" id="3.40.50.300">
    <property type="entry name" value="P-loop containing nucleotide triphosphate hydrolases"/>
    <property type="match status" value="2"/>
</dbReference>
<feature type="coiled-coil region" evidence="1">
    <location>
        <begin position="389"/>
        <end position="416"/>
    </location>
</feature>